<dbReference type="Pfam" id="PF04205">
    <property type="entry name" value="FMN_bind"/>
    <property type="match status" value="1"/>
</dbReference>
<keyword evidence="1 6" id="KW-0813">Transport</keyword>
<organism evidence="9 10">
    <name type="scientific">Peptacetobacter hiranonis (strain DSM 13275 / JCM 10541 / KCTC 15199 / TO-931)</name>
    <name type="common">Clostridium hiranonis</name>
    <dbReference type="NCBI Taxonomy" id="500633"/>
    <lineage>
        <taxon>Bacteria</taxon>
        <taxon>Bacillati</taxon>
        <taxon>Bacillota</taxon>
        <taxon>Clostridia</taxon>
        <taxon>Peptostreptococcales</taxon>
        <taxon>Peptostreptococcaceae</taxon>
        <taxon>Peptacetobacter</taxon>
    </lineage>
</organism>
<dbReference type="GO" id="GO:0010181">
    <property type="term" value="F:FMN binding"/>
    <property type="evidence" value="ECO:0007669"/>
    <property type="project" value="InterPro"/>
</dbReference>
<dbReference type="EC" id="7.-.-.-" evidence="6"/>
<evidence type="ECO:0000256" key="7">
    <source>
        <dbReference type="SAM" id="SignalP"/>
    </source>
</evidence>
<dbReference type="NCBIfam" id="TIGR01947">
    <property type="entry name" value="rnfG"/>
    <property type="match status" value="1"/>
</dbReference>
<feature type="chain" id="PRO_5002843186" description="Ion-translocating oxidoreductase complex subunit G" evidence="7">
    <location>
        <begin position="24"/>
        <end position="189"/>
    </location>
</feature>
<accession>B6G1E7</accession>
<dbReference type="EMBL" id="ABWP01000073">
    <property type="protein sequence ID" value="EEA84413.1"/>
    <property type="molecule type" value="Genomic_DNA"/>
</dbReference>
<dbReference type="OrthoDB" id="9794010at2"/>
<proteinExistence type="inferred from homology"/>
<dbReference type="eggNOG" id="COG4659">
    <property type="taxonomic scope" value="Bacteria"/>
</dbReference>
<dbReference type="PANTHER" id="PTHR36118">
    <property type="entry name" value="ION-TRANSLOCATING OXIDOREDUCTASE COMPLEX SUBUNIT G"/>
    <property type="match status" value="1"/>
</dbReference>
<reference evidence="9 10" key="2">
    <citation type="submission" date="2008-10" db="EMBL/GenBank/DDBJ databases">
        <title>Draft genome sequence of Clostridium hiranonis (DSM 13275).</title>
        <authorList>
            <person name="Sudarsanam P."/>
            <person name="Ley R."/>
            <person name="Guruge J."/>
            <person name="Turnbaugh P.J."/>
            <person name="Mahowald M."/>
            <person name="Liep D."/>
            <person name="Gordon J."/>
        </authorList>
    </citation>
    <scope>NUCLEOTIDE SEQUENCE [LARGE SCALE GENOMIC DNA]</scope>
    <source>
        <strain evidence="9 10">DSM 13275</strain>
    </source>
</reference>
<evidence type="ECO:0000259" key="8">
    <source>
        <dbReference type="SMART" id="SM00900"/>
    </source>
</evidence>
<comment type="caution">
    <text evidence="9">The sequence shown here is derived from an EMBL/GenBank/DDBJ whole genome shotgun (WGS) entry which is preliminary data.</text>
</comment>
<keyword evidence="6" id="KW-1133">Transmembrane helix</keyword>
<keyword evidence="6" id="KW-0472">Membrane</keyword>
<dbReference type="GO" id="GO:0022900">
    <property type="term" value="P:electron transport chain"/>
    <property type="evidence" value="ECO:0007669"/>
    <property type="project" value="UniProtKB-UniRule"/>
</dbReference>
<dbReference type="HOGENOM" id="CLU_077882_2_1_9"/>
<protein>
    <recommendedName>
        <fullName evidence="6">Ion-translocating oxidoreductase complex subunit G</fullName>
        <ecNumber evidence="6">7.-.-.-</ecNumber>
    </recommendedName>
    <alternativeName>
        <fullName evidence="6">Rnf electron transport complex subunit G</fullName>
    </alternativeName>
</protein>
<dbReference type="PIRSF" id="PIRSF006091">
    <property type="entry name" value="E_trnsport_RnfG"/>
    <property type="match status" value="1"/>
</dbReference>
<keyword evidence="7" id="KW-0732">Signal</keyword>
<comment type="similarity">
    <text evidence="6">Belongs to the RnfG family.</text>
</comment>
<dbReference type="RefSeq" id="WP_006440815.1">
    <property type="nucleotide sequence ID" value="NZ_DS995359.1"/>
</dbReference>
<reference evidence="9 10" key="1">
    <citation type="submission" date="2008-09" db="EMBL/GenBank/DDBJ databases">
        <authorList>
            <person name="Fulton L."/>
            <person name="Clifton S."/>
            <person name="Fulton B."/>
            <person name="Xu J."/>
            <person name="Minx P."/>
            <person name="Pepin K.H."/>
            <person name="Johnson M."/>
            <person name="Thiruvilangam P."/>
            <person name="Bhonagiri V."/>
            <person name="Nash W.E."/>
            <person name="Mardis E.R."/>
            <person name="Wilson R.K."/>
        </authorList>
    </citation>
    <scope>NUCLEOTIDE SEQUENCE [LARGE SCALE GENOMIC DNA]</scope>
    <source>
        <strain evidence="9 10">DSM 13275</strain>
    </source>
</reference>
<comment type="subunit">
    <text evidence="6">The complex is composed of six subunits: RnfA, RnfB, RnfC, RnfD, RnfE and RnfG.</text>
</comment>
<evidence type="ECO:0000313" key="9">
    <source>
        <dbReference type="EMBL" id="EEA84413.1"/>
    </source>
</evidence>
<evidence type="ECO:0000256" key="3">
    <source>
        <dbReference type="ARBA" id="ARBA00022630"/>
    </source>
</evidence>
<evidence type="ECO:0000256" key="5">
    <source>
        <dbReference type="ARBA" id="ARBA00022982"/>
    </source>
</evidence>
<keyword evidence="3 6" id="KW-0285">Flavoprotein</keyword>
<gene>
    <name evidence="6 9" type="primary">rnfG</name>
    <name evidence="9" type="ORF">CLOHIR_01954</name>
</gene>
<evidence type="ECO:0000256" key="2">
    <source>
        <dbReference type="ARBA" id="ARBA00022553"/>
    </source>
</evidence>
<evidence type="ECO:0000256" key="4">
    <source>
        <dbReference type="ARBA" id="ARBA00022643"/>
    </source>
</evidence>
<dbReference type="Gene3D" id="3.90.1010.20">
    <property type="match status" value="1"/>
</dbReference>
<keyword evidence="6" id="KW-1003">Cell membrane</keyword>
<evidence type="ECO:0000256" key="6">
    <source>
        <dbReference type="HAMAP-Rule" id="MF_00479"/>
    </source>
</evidence>
<dbReference type="PANTHER" id="PTHR36118:SF1">
    <property type="entry name" value="ION-TRANSLOCATING OXIDOREDUCTASE COMPLEX SUBUNIT G"/>
    <property type="match status" value="1"/>
</dbReference>
<comment type="function">
    <text evidence="6">Part of a membrane-bound complex that couples electron transfer with translocation of ions across the membrane.</text>
</comment>
<evidence type="ECO:0000256" key="1">
    <source>
        <dbReference type="ARBA" id="ARBA00022448"/>
    </source>
</evidence>
<dbReference type="HAMAP" id="MF_00479">
    <property type="entry name" value="RsxG_RnfG"/>
    <property type="match status" value="1"/>
</dbReference>
<keyword evidence="10" id="KW-1185">Reference proteome</keyword>
<dbReference type="InterPro" id="IPR007329">
    <property type="entry name" value="FMN-bd"/>
</dbReference>
<keyword evidence="6" id="KW-0812">Transmembrane</keyword>
<evidence type="ECO:0000313" key="10">
    <source>
        <dbReference type="Proteomes" id="UP000003178"/>
    </source>
</evidence>
<dbReference type="GO" id="GO:0005886">
    <property type="term" value="C:plasma membrane"/>
    <property type="evidence" value="ECO:0007669"/>
    <property type="project" value="UniProtKB-SubCell"/>
</dbReference>
<keyword evidence="2 6" id="KW-0597">Phosphoprotein</keyword>
<feature type="modified residue" description="FMN phosphoryl threonine" evidence="6">
    <location>
        <position position="167"/>
    </location>
</feature>
<sequence length="189" mass="19306">MNSAVKVGGTLLVISAVASFLLAGTNQITAPVIEERNIQANNELRQSVLPDATDFKQLDASEFEGKGDGLIVEAYEGLNGSENVGYTFKATPSGYGGAIEVIIGISTDGTITGVDIGTMSETAGLGAKSKDEAFNGQYDGKKTDKPLEVAKGSASGDNQILAISGATISSTAVTNGVNAAIDVFNALNK</sequence>
<dbReference type="InterPro" id="IPR010209">
    <property type="entry name" value="Ion_transpt_RnfG/RsxG"/>
</dbReference>
<feature type="signal peptide" evidence="7">
    <location>
        <begin position="1"/>
        <end position="23"/>
    </location>
</feature>
<dbReference type="AlphaFoldDB" id="B6G1E7"/>
<keyword evidence="6" id="KW-1278">Translocase</keyword>
<dbReference type="Proteomes" id="UP000003178">
    <property type="component" value="Unassembled WGS sequence"/>
</dbReference>
<comment type="cofactor">
    <cofactor evidence="6">
        <name>FMN</name>
        <dbReference type="ChEBI" id="CHEBI:58210"/>
    </cofactor>
</comment>
<dbReference type="STRING" id="500633.CLOHIR_01954"/>
<dbReference type="SMART" id="SM00900">
    <property type="entry name" value="FMN_bind"/>
    <property type="match status" value="1"/>
</dbReference>
<keyword evidence="4 6" id="KW-0288">FMN</keyword>
<keyword evidence="5 6" id="KW-0249">Electron transport</keyword>
<comment type="subcellular location">
    <subcellularLocation>
        <location evidence="6">Cell membrane</location>
        <topology evidence="6">Single-pass membrane protein</topology>
    </subcellularLocation>
</comment>
<name>B6G1E7_PEPHT</name>
<dbReference type="GO" id="GO:0009055">
    <property type="term" value="F:electron transfer activity"/>
    <property type="evidence" value="ECO:0007669"/>
    <property type="project" value="InterPro"/>
</dbReference>
<feature type="domain" description="FMN-binding" evidence="8">
    <location>
        <begin position="94"/>
        <end position="184"/>
    </location>
</feature>